<dbReference type="Pfam" id="PF14256">
    <property type="entry name" value="YwiC"/>
    <property type="match status" value="1"/>
</dbReference>
<feature type="transmembrane region" description="Helical" evidence="1">
    <location>
        <begin position="36"/>
        <end position="53"/>
    </location>
</feature>
<evidence type="ECO:0000313" key="2">
    <source>
        <dbReference type="EMBL" id="MFC0323437.1"/>
    </source>
</evidence>
<feature type="transmembrane region" description="Helical" evidence="1">
    <location>
        <begin position="171"/>
        <end position="200"/>
    </location>
</feature>
<keyword evidence="1" id="KW-1133">Transmembrane helix</keyword>
<dbReference type="Proteomes" id="UP001589769">
    <property type="component" value="Unassembled WGS sequence"/>
</dbReference>
<name>A0ABV6HXQ7_9PAST</name>
<protein>
    <submittedName>
        <fullName evidence="2">YwiC-like family protein</fullName>
    </submittedName>
</protein>
<keyword evidence="1" id="KW-0812">Transmembrane</keyword>
<feature type="transmembrane region" description="Helical" evidence="1">
    <location>
        <begin position="86"/>
        <end position="104"/>
    </location>
</feature>
<dbReference type="RefSeq" id="WP_382375026.1">
    <property type="nucleotide sequence ID" value="NZ_JBHLWA010000033.1"/>
</dbReference>
<dbReference type="EMBL" id="JBHLWA010000033">
    <property type="protein sequence ID" value="MFC0323437.1"/>
    <property type="molecule type" value="Genomic_DNA"/>
</dbReference>
<sequence>MKLLISNQHGAIVMALLPFCYGVMLSSPIMLHLSLLLAWFSLYLMTYPFLALFKGRNLSLYWRWTLIYGSTSLLFALPAIWYNPNILYFLAAMLPFVLINIYYSKTKNERAFLNDLAAIIIFALAGMCAYYFPQSQWDYHLIEIALYPSFFFIGTTLYVKSVMRERKNPKYYYASCIFHFLCVLFPLGLSNILLSIAFLLPLIRAIFLPKRNLSVKQVGLIEFAISFYFLLILYGATGIN</sequence>
<reference evidence="2 3" key="1">
    <citation type="submission" date="2024-09" db="EMBL/GenBank/DDBJ databases">
        <authorList>
            <person name="Sun Q."/>
            <person name="Mori K."/>
        </authorList>
    </citation>
    <scope>NUCLEOTIDE SEQUENCE [LARGE SCALE GENOMIC DNA]</scope>
    <source>
        <strain evidence="2 3">CCM 7538</strain>
    </source>
</reference>
<feature type="transmembrane region" description="Helical" evidence="1">
    <location>
        <begin position="220"/>
        <end position="239"/>
    </location>
</feature>
<keyword evidence="1" id="KW-0472">Membrane</keyword>
<feature type="transmembrane region" description="Helical" evidence="1">
    <location>
        <begin position="60"/>
        <end position="80"/>
    </location>
</feature>
<organism evidence="2 3">
    <name type="scientific">Gallibacterium melopsittaci</name>
    <dbReference type="NCBI Taxonomy" id="516063"/>
    <lineage>
        <taxon>Bacteria</taxon>
        <taxon>Pseudomonadati</taxon>
        <taxon>Pseudomonadota</taxon>
        <taxon>Gammaproteobacteria</taxon>
        <taxon>Pasteurellales</taxon>
        <taxon>Pasteurellaceae</taxon>
        <taxon>Gallibacterium</taxon>
    </lineage>
</organism>
<dbReference type="InterPro" id="IPR025576">
    <property type="entry name" value="YwiC"/>
</dbReference>
<proteinExistence type="predicted"/>
<feature type="transmembrane region" description="Helical" evidence="1">
    <location>
        <begin position="12"/>
        <end position="30"/>
    </location>
</feature>
<feature type="transmembrane region" description="Helical" evidence="1">
    <location>
        <begin position="116"/>
        <end position="133"/>
    </location>
</feature>
<evidence type="ECO:0000256" key="1">
    <source>
        <dbReference type="SAM" id="Phobius"/>
    </source>
</evidence>
<gene>
    <name evidence="2" type="ORF">ACFFHT_07680</name>
</gene>
<keyword evidence="3" id="KW-1185">Reference proteome</keyword>
<comment type="caution">
    <text evidence="2">The sequence shown here is derived from an EMBL/GenBank/DDBJ whole genome shotgun (WGS) entry which is preliminary data.</text>
</comment>
<accession>A0ABV6HXQ7</accession>
<evidence type="ECO:0000313" key="3">
    <source>
        <dbReference type="Proteomes" id="UP001589769"/>
    </source>
</evidence>
<feature type="transmembrane region" description="Helical" evidence="1">
    <location>
        <begin position="139"/>
        <end position="159"/>
    </location>
</feature>